<dbReference type="InterPro" id="IPR011060">
    <property type="entry name" value="RibuloseP-bd_barrel"/>
</dbReference>
<dbReference type="RefSeq" id="WP_200245117.1">
    <property type="nucleotide sequence ID" value="NZ_JAENHK010000008.1"/>
</dbReference>
<evidence type="ECO:0000256" key="1">
    <source>
        <dbReference type="ARBA" id="ARBA00001164"/>
    </source>
</evidence>
<dbReference type="EMBL" id="JAENHK010000008">
    <property type="protein sequence ID" value="MBK1895831.1"/>
    <property type="molecule type" value="Genomic_DNA"/>
</dbReference>
<dbReference type="CDD" id="cd00405">
    <property type="entry name" value="PRAI"/>
    <property type="match status" value="1"/>
</dbReference>
<keyword evidence="12" id="KW-1185">Reference proteome</keyword>
<evidence type="ECO:0000256" key="5">
    <source>
        <dbReference type="ARBA" id="ARBA00022605"/>
    </source>
</evidence>
<dbReference type="Proteomes" id="UP000628669">
    <property type="component" value="Unassembled WGS sequence"/>
</dbReference>
<dbReference type="GO" id="GO:0016853">
    <property type="term" value="F:isomerase activity"/>
    <property type="evidence" value="ECO:0007669"/>
    <property type="project" value="UniProtKB-KW"/>
</dbReference>
<dbReference type="InterPro" id="IPR044643">
    <property type="entry name" value="TrpF_fam"/>
</dbReference>
<evidence type="ECO:0000313" key="11">
    <source>
        <dbReference type="EMBL" id="MBK1895831.1"/>
    </source>
</evidence>
<evidence type="ECO:0000256" key="3">
    <source>
        <dbReference type="ARBA" id="ARBA00012572"/>
    </source>
</evidence>
<proteinExistence type="inferred from homology"/>
<dbReference type="HAMAP" id="MF_00135">
    <property type="entry name" value="PRAI"/>
    <property type="match status" value="1"/>
</dbReference>
<keyword evidence="6 9" id="KW-0822">Tryptophan biosynthesis</keyword>
<evidence type="ECO:0000256" key="7">
    <source>
        <dbReference type="ARBA" id="ARBA00023141"/>
    </source>
</evidence>
<evidence type="ECO:0000313" key="12">
    <source>
        <dbReference type="Proteomes" id="UP000628669"/>
    </source>
</evidence>
<keyword evidence="8 9" id="KW-0413">Isomerase</keyword>
<accession>A0ABS1FTX4</accession>
<keyword evidence="7 9" id="KW-0057">Aromatic amino acid biosynthesis</keyword>
<evidence type="ECO:0000256" key="4">
    <source>
        <dbReference type="ARBA" id="ARBA00022272"/>
    </source>
</evidence>
<evidence type="ECO:0000256" key="8">
    <source>
        <dbReference type="ARBA" id="ARBA00023235"/>
    </source>
</evidence>
<gene>
    <name evidence="9" type="primary">trpF</name>
    <name evidence="11" type="ORF">JHL15_08730</name>
</gene>
<comment type="pathway">
    <text evidence="2 9">Amino-acid biosynthesis; L-tryptophan biosynthesis; L-tryptophan from chorismate: step 3/5.</text>
</comment>
<sequence>MNQRLKLKVCGLTQLDQIQELISMNTDFLGFIFYEKSLRYVLNHLSIEKISTIDHQGKTGVFVNEAPDSILKIAEKADLNFIQLHGDEDIHYISDIRKGLHPKTKIIKVFRIGDTTKELKTEIQLFQSYVDFILFDTDSKSFGGTGKQFDWSLLNGLKLEIPYFLSGGISQESIEDIKALQQKPFALDINSKFEIEAGVKDLEKVKLFKSNLLSPNLWI</sequence>
<feature type="domain" description="N-(5'phosphoribosyl) anthranilate isomerase (PRAI)" evidence="10">
    <location>
        <begin position="8"/>
        <end position="208"/>
    </location>
</feature>
<comment type="catalytic activity">
    <reaction evidence="1 9">
        <text>N-(5-phospho-beta-D-ribosyl)anthranilate = 1-(2-carboxyphenylamino)-1-deoxy-D-ribulose 5-phosphate</text>
        <dbReference type="Rhea" id="RHEA:21540"/>
        <dbReference type="ChEBI" id="CHEBI:18277"/>
        <dbReference type="ChEBI" id="CHEBI:58613"/>
        <dbReference type="EC" id="5.3.1.24"/>
    </reaction>
</comment>
<organism evidence="11 12">
    <name type="scientific">Chryseobacterium paridis</name>
    <dbReference type="NCBI Taxonomy" id="2800328"/>
    <lineage>
        <taxon>Bacteria</taxon>
        <taxon>Pseudomonadati</taxon>
        <taxon>Bacteroidota</taxon>
        <taxon>Flavobacteriia</taxon>
        <taxon>Flavobacteriales</taxon>
        <taxon>Weeksellaceae</taxon>
        <taxon>Chryseobacterium group</taxon>
        <taxon>Chryseobacterium</taxon>
    </lineage>
</organism>
<evidence type="ECO:0000259" key="10">
    <source>
        <dbReference type="Pfam" id="PF00697"/>
    </source>
</evidence>
<dbReference type="Gene3D" id="3.20.20.70">
    <property type="entry name" value="Aldolase class I"/>
    <property type="match status" value="1"/>
</dbReference>
<reference evidence="12" key="1">
    <citation type="submission" date="2021-01" db="EMBL/GenBank/DDBJ databases">
        <title>Genome public.</title>
        <authorList>
            <person name="Liu C."/>
            <person name="Sun Q."/>
        </authorList>
    </citation>
    <scope>NUCLEOTIDE SEQUENCE [LARGE SCALE GENOMIC DNA]</scope>
    <source>
        <strain evidence="12">YIM B02567</strain>
    </source>
</reference>
<comment type="similarity">
    <text evidence="9">Belongs to the TrpF family.</text>
</comment>
<evidence type="ECO:0000256" key="9">
    <source>
        <dbReference type="HAMAP-Rule" id="MF_00135"/>
    </source>
</evidence>
<dbReference type="SUPFAM" id="SSF51366">
    <property type="entry name" value="Ribulose-phoshate binding barrel"/>
    <property type="match status" value="1"/>
</dbReference>
<dbReference type="EC" id="5.3.1.24" evidence="3 9"/>
<dbReference type="InterPro" id="IPR001240">
    <property type="entry name" value="PRAI_dom"/>
</dbReference>
<protein>
    <recommendedName>
        <fullName evidence="4 9">N-(5'-phosphoribosyl)anthranilate isomerase</fullName>
        <shortName evidence="9">PRAI</shortName>
        <ecNumber evidence="3 9">5.3.1.24</ecNumber>
    </recommendedName>
</protein>
<dbReference type="PANTHER" id="PTHR42894">
    <property type="entry name" value="N-(5'-PHOSPHORIBOSYL)ANTHRANILATE ISOMERASE"/>
    <property type="match status" value="1"/>
</dbReference>
<name>A0ABS1FTX4_9FLAO</name>
<comment type="caution">
    <text evidence="11">The sequence shown here is derived from an EMBL/GenBank/DDBJ whole genome shotgun (WGS) entry which is preliminary data.</text>
</comment>
<dbReference type="PANTHER" id="PTHR42894:SF1">
    <property type="entry name" value="N-(5'-PHOSPHORIBOSYL)ANTHRANILATE ISOMERASE"/>
    <property type="match status" value="1"/>
</dbReference>
<dbReference type="Pfam" id="PF00697">
    <property type="entry name" value="PRAI"/>
    <property type="match status" value="1"/>
</dbReference>
<keyword evidence="5 9" id="KW-0028">Amino-acid biosynthesis</keyword>
<dbReference type="InterPro" id="IPR013785">
    <property type="entry name" value="Aldolase_TIM"/>
</dbReference>
<evidence type="ECO:0000256" key="2">
    <source>
        <dbReference type="ARBA" id="ARBA00004664"/>
    </source>
</evidence>
<evidence type="ECO:0000256" key="6">
    <source>
        <dbReference type="ARBA" id="ARBA00022822"/>
    </source>
</evidence>